<reference evidence="2" key="1">
    <citation type="submission" date="2022-06" db="EMBL/GenBank/DDBJ databases">
        <title>Sneathiella actinostolidae sp. nov., isolated from a sea anemonein the Western Pacific Ocean.</title>
        <authorList>
            <person name="Wei M.J."/>
        </authorList>
    </citation>
    <scope>NUCLEOTIDE SEQUENCE</scope>
    <source>
        <strain evidence="2">PHK-P5</strain>
    </source>
</reference>
<evidence type="ECO:0000313" key="3">
    <source>
        <dbReference type="Proteomes" id="UP001056291"/>
    </source>
</evidence>
<proteinExistence type="predicted"/>
<accession>A0ABY4VXU7</accession>
<dbReference type="InterPro" id="IPR025514">
    <property type="entry name" value="DUF4402"/>
</dbReference>
<organism evidence="2 3">
    <name type="scientific">Sneathiella marina</name>
    <dbReference type="NCBI Taxonomy" id="2950108"/>
    <lineage>
        <taxon>Bacteria</taxon>
        <taxon>Pseudomonadati</taxon>
        <taxon>Pseudomonadota</taxon>
        <taxon>Alphaproteobacteria</taxon>
        <taxon>Sneathiellales</taxon>
        <taxon>Sneathiellaceae</taxon>
        <taxon>Sneathiella</taxon>
    </lineage>
</organism>
<sequence length="179" mass="17820">MMKILSKKCAYAAIGLGLATAGLGLATSASATSLIAGVSATILETIIINQTAPASFGTIAMDTTTGGTIQLGLADAVDITTTGIIVATGSITSGAFKITGTPSQGLTIDVTPTANPTLTVNSVDTELTLQNIQTNVPAAPALNSSGELDIIVGMDLVVPANAPTGVYSNGTYTVEANYN</sequence>
<evidence type="ECO:0000313" key="2">
    <source>
        <dbReference type="EMBL" id="USG59757.1"/>
    </source>
</evidence>
<feature type="chain" id="PRO_5046800442" evidence="1">
    <location>
        <begin position="32"/>
        <end position="179"/>
    </location>
</feature>
<keyword evidence="1" id="KW-0732">Signal</keyword>
<protein>
    <submittedName>
        <fullName evidence="2">DUF4402 domain-containing protein</fullName>
    </submittedName>
</protein>
<dbReference type="RefSeq" id="WP_251932527.1">
    <property type="nucleotide sequence ID" value="NZ_CP098747.1"/>
</dbReference>
<keyword evidence="3" id="KW-1185">Reference proteome</keyword>
<feature type="signal peptide" evidence="1">
    <location>
        <begin position="1"/>
        <end position="31"/>
    </location>
</feature>
<dbReference type="Proteomes" id="UP001056291">
    <property type="component" value="Chromosome"/>
</dbReference>
<gene>
    <name evidence="2" type="ORF">NBZ79_11270</name>
</gene>
<name>A0ABY4VXU7_9PROT</name>
<evidence type="ECO:0000256" key="1">
    <source>
        <dbReference type="SAM" id="SignalP"/>
    </source>
</evidence>
<dbReference type="EMBL" id="CP098747">
    <property type="protein sequence ID" value="USG59757.1"/>
    <property type="molecule type" value="Genomic_DNA"/>
</dbReference>
<dbReference type="Pfam" id="PF14352">
    <property type="entry name" value="DUF4402"/>
    <property type="match status" value="1"/>
</dbReference>